<keyword evidence="2" id="KW-1185">Reference proteome</keyword>
<protein>
    <submittedName>
        <fullName evidence="1">Uncharacterized protein</fullName>
    </submittedName>
</protein>
<dbReference type="Proteomes" id="UP000790833">
    <property type="component" value="Unassembled WGS sequence"/>
</dbReference>
<proteinExistence type="predicted"/>
<comment type="caution">
    <text evidence="1">The sequence shown here is derived from an EMBL/GenBank/DDBJ whole genome shotgun (WGS) entry which is preliminary data.</text>
</comment>
<evidence type="ECO:0000313" key="2">
    <source>
        <dbReference type="Proteomes" id="UP000790833"/>
    </source>
</evidence>
<evidence type="ECO:0000313" key="1">
    <source>
        <dbReference type="EMBL" id="KAG7191568.1"/>
    </source>
</evidence>
<dbReference type="EMBL" id="JAHMUF010000026">
    <property type="protein sequence ID" value="KAG7191568.1"/>
    <property type="molecule type" value="Genomic_DNA"/>
</dbReference>
<gene>
    <name evidence="1" type="ORF">KQ657_002960</name>
</gene>
<dbReference type="InterPro" id="IPR032710">
    <property type="entry name" value="NTF2-like_dom_sf"/>
</dbReference>
<name>A0A9P7V559_9ASCO</name>
<organism evidence="1 2">
    <name type="scientific">Scheffersomyces spartinae</name>
    <dbReference type="NCBI Taxonomy" id="45513"/>
    <lineage>
        <taxon>Eukaryota</taxon>
        <taxon>Fungi</taxon>
        <taxon>Dikarya</taxon>
        <taxon>Ascomycota</taxon>
        <taxon>Saccharomycotina</taxon>
        <taxon>Pichiomycetes</taxon>
        <taxon>Debaryomycetaceae</taxon>
        <taxon>Scheffersomyces</taxon>
    </lineage>
</organism>
<sequence>MSSTYNVERFASSIDSTTVTKLEKFIHDFYSASDTPPPTSTPDPYLEYFTEDAYLKVALNEVIGLTRIQALRQGLWVRVKQMKHQVQDVAQLSATEFLWTGTVLYLLVNDKELLTEWSAYARFSDNSLTKMCFYHVYLDSSQSKAALAEQA</sequence>
<dbReference type="RefSeq" id="XP_043047120.1">
    <property type="nucleotide sequence ID" value="XM_043193701.1"/>
</dbReference>
<dbReference type="GeneID" id="66116334"/>
<dbReference type="SUPFAM" id="SSF54427">
    <property type="entry name" value="NTF2-like"/>
    <property type="match status" value="1"/>
</dbReference>
<dbReference type="AlphaFoldDB" id="A0A9P7V559"/>
<accession>A0A9P7V559</accession>
<dbReference type="OrthoDB" id="3468019at2759"/>
<reference evidence="1" key="1">
    <citation type="submission" date="2021-03" db="EMBL/GenBank/DDBJ databases">
        <authorList>
            <person name="Palmer J.M."/>
        </authorList>
    </citation>
    <scope>NUCLEOTIDE SEQUENCE</scope>
    <source>
        <strain evidence="1">ARV_011</strain>
    </source>
</reference>